<dbReference type="AlphaFoldDB" id="A0A3E4XA93"/>
<organism evidence="1 2">
    <name type="scientific">Bacteroides uniformis</name>
    <dbReference type="NCBI Taxonomy" id="820"/>
    <lineage>
        <taxon>Bacteria</taxon>
        <taxon>Pseudomonadati</taxon>
        <taxon>Bacteroidota</taxon>
        <taxon>Bacteroidia</taxon>
        <taxon>Bacteroidales</taxon>
        <taxon>Bacteroidaceae</taxon>
        <taxon>Bacteroides</taxon>
    </lineage>
</organism>
<proteinExistence type="predicted"/>
<reference evidence="1 2" key="1">
    <citation type="submission" date="2018-08" db="EMBL/GenBank/DDBJ databases">
        <title>A genome reference for cultivated species of the human gut microbiota.</title>
        <authorList>
            <person name="Zou Y."/>
            <person name="Xue W."/>
            <person name="Luo G."/>
        </authorList>
    </citation>
    <scope>NUCLEOTIDE SEQUENCE [LARGE SCALE GENOMIC DNA]</scope>
    <source>
        <strain evidence="1 2">OM07-9</strain>
    </source>
</reference>
<accession>A0A3E4XA93</accession>
<dbReference type="EMBL" id="QSTL01000029">
    <property type="protein sequence ID" value="RGM51380.1"/>
    <property type="molecule type" value="Genomic_DNA"/>
</dbReference>
<comment type="caution">
    <text evidence="1">The sequence shown here is derived from an EMBL/GenBank/DDBJ whole genome shotgun (WGS) entry which is preliminary data.</text>
</comment>
<evidence type="ECO:0000313" key="1">
    <source>
        <dbReference type="EMBL" id="RGM51380.1"/>
    </source>
</evidence>
<gene>
    <name evidence="1" type="ORF">DXC07_19350</name>
</gene>
<sequence>MIAKTILQQIGGGRFIAMTGSKIFIDLGNGLRMNLTRNKTSANRLDILLDEETDTYIMRFYRHSFSKKTLEVTIKEIARHEGVYCDMLEEMFTSVTGLYTRL</sequence>
<protein>
    <submittedName>
        <fullName evidence="1">Uncharacterized protein</fullName>
    </submittedName>
</protein>
<evidence type="ECO:0000313" key="2">
    <source>
        <dbReference type="Proteomes" id="UP000261295"/>
    </source>
</evidence>
<name>A0A3E4XA93_BACUN</name>
<dbReference type="Proteomes" id="UP000261295">
    <property type="component" value="Unassembled WGS sequence"/>
</dbReference>
<dbReference type="RefSeq" id="WP_117749930.1">
    <property type="nucleotide sequence ID" value="NZ_QSTL01000029.1"/>
</dbReference>